<evidence type="ECO:0000256" key="11">
    <source>
        <dbReference type="ARBA" id="ARBA00022741"/>
    </source>
</evidence>
<organism evidence="24 25">
    <name type="scientific">Brassica oleracea var. oleracea</name>
    <dbReference type="NCBI Taxonomy" id="109376"/>
    <lineage>
        <taxon>Eukaryota</taxon>
        <taxon>Viridiplantae</taxon>
        <taxon>Streptophyta</taxon>
        <taxon>Embryophyta</taxon>
        <taxon>Tracheophyta</taxon>
        <taxon>Spermatophyta</taxon>
        <taxon>Magnoliopsida</taxon>
        <taxon>eudicotyledons</taxon>
        <taxon>Gunneridae</taxon>
        <taxon>Pentapetalae</taxon>
        <taxon>rosids</taxon>
        <taxon>malvids</taxon>
        <taxon>Brassicales</taxon>
        <taxon>Brassicaceae</taxon>
        <taxon>Brassiceae</taxon>
        <taxon>Brassica</taxon>
    </lineage>
</organism>
<feature type="signal peptide" evidence="22">
    <location>
        <begin position="1"/>
        <end position="25"/>
    </location>
</feature>
<evidence type="ECO:0000256" key="16">
    <source>
        <dbReference type="ARBA" id="ARBA00023170"/>
    </source>
</evidence>
<comment type="similarity">
    <text evidence="3">In the C-terminal section; belongs to the protein kinase superfamily. Ser/Thr protein kinase family.</text>
</comment>
<dbReference type="OMA" id="GMATIDD"/>
<dbReference type="PROSITE" id="PS50011">
    <property type="entry name" value="PROTEIN_KINASE_DOM"/>
    <property type="match status" value="1"/>
</dbReference>
<keyword evidence="14 21" id="KW-1133">Transmembrane helix</keyword>
<dbReference type="GO" id="GO:0005886">
    <property type="term" value="C:plasma membrane"/>
    <property type="evidence" value="ECO:0007669"/>
    <property type="project" value="UniProtKB-SubCell"/>
</dbReference>
<evidence type="ECO:0000256" key="7">
    <source>
        <dbReference type="ARBA" id="ARBA00022679"/>
    </source>
</evidence>
<evidence type="ECO:0000256" key="12">
    <source>
        <dbReference type="ARBA" id="ARBA00022777"/>
    </source>
</evidence>
<dbReference type="SMR" id="A0A0D3AL37"/>
<sequence>MSRVVGSHCMIWMIISVHVILLVLAQDGDQFEMYYFRGGNLHLDGMANTNDGPMHLTNNTVISTGHAMLKTPINFTASSPSSFTFSTEFVFAIFPLQKPPSYGQGMSFVVAPKIDLRANGTETSGLGLFNSENNNKTENHILAVELDTNQSPEAHDESDNHVGIDINSIVSVAYANASYYSKGKIKPLLLASGDRILVWIDYDGVEKLLNVTLAQASLDPQDQPEATNTSLHGVSRRVEKHKALTFQRLWMPLIKTQGLNPTLILVTTIPTVFFLIILGGVLYLLYKKKKYAEVVEQWEKEYSPQRYSFRNLYKATKGFRESQLLGAGGFGKVYKGILPPGTQIAVKKVYHNAEQGMKQYVAEIASMGRLRHKNLVQLLGYCRRKGELLLVYDYMPNGSLDDYLFNKDKVEDKSGNKLYYIEISKASNILLDAGFNGRLGDFGFARFHDHGQNLEATRVVGTIGYMAPELTAMGVTTTCTDVYAFGSFILEVVCGRRPVDPERPLEQMILLKWVASCGSRDNLMVTVDSKLEGNFKAEEVKMLLKLGMLCSQSNPENRPSMRHIVQYLEGNVPVPSISFDTAGFGMPNISNETVTQMTTTSTSANFSFEDVTILFGGR</sequence>
<evidence type="ECO:0000256" key="14">
    <source>
        <dbReference type="ARBA" id="ARBA00022989"/>
    </source>
</evidence>
<keyword evidence="7" id="KW-0808">Transferase</keyword>
<dbReference type="SUPFAM" id="SSF56112">
    <property type="entry name" value="Protein kinase-like (PK-like)"/>
    <property type="match status" value="1"/>
</dbReference>
<dbReference type="FunFam" id="3.30.200.20:FF:000112">
    <property type="entry name" value="Lectin-domain containing receptor kinase A4.3"/>
    <property type="match status" value="1"/>
</dbReference>
<dbReference type="eggNOG" id="ENOG502QSJ4">
    <property type="taxonomic scope" value="Eukaryota"/>
</dbReference>
<feature type="domain" description="Protein kinase" evidence="23">
    <location>
        <begin position="319"/>
        <end position="577"/>
    </location>
</feature>
<dbReference type="Pfam" id="PF00139">
    <property type="entry name" value="Lectin_legB"/>
    <property type="match status" value="1"/>
</dbReference>
<dbReference type="GO" id="GO:0004674">
    <property type="term" value="F:protein serine/threonine kinase activity"/>
    <property type="evidence" value="ECO:0007669"/>
    <property type="project" value="UniProtKB-KW"/>
</dbReference>
<evidence type="ECO:0000256" key="13">
    <source>
        <dbReference type="ARBA" id="ARBA00022840"/>
    </source>
</evidence>
<dbReference type="GO" id="GO:0002229">
    <property type="term" value="P:defense response to oomycetes"/>
    <property type="evidence" value="ECO:0007669"/>
    <property type="project" value="UniProtKB-ARBA"/>
</dbReference>
<feature type="binding site" evidence="20">
    <location>
        <position position="348"/>
    </location>
    <ligand>
        <name>ATP</name>
        <dbReference type="ChEBI" id="CHEBI:30616"/>
    </ligand>
</feature>
<dbReference type="Pfam" id="PF00069">
    <property type="entry name" value="Pkinase"/>
    <property type="match status" value="1"/>
</dbReference>
<reference evidence="24 25" key="1">
    <citation type="journal article" date="2014" name="Genome Biol.">
        <title>Transcriptome and methylome profiling reveals relics of genome dominance in the mesopolyploid Brassica oleracea.</title>
        <authorList>
            <person name="Parkin I.A."/>
            <person name="Koh C."/>
            <person name="Tang H."/>
            <person name="Robinson S.J."/>
            <person name="Kagale S."/>
            <person name="Clarke W.E."/>
            <person name="Town C.D."/>
            <person name="Nixon J."/>
            <person name="Krishnakumar V."/>
            <person name="Bidwell S.L."/>
            <person name="Denoeud F."/>
            <person name="Belcram H."/>
            <person name="Links M.G."/>
            <person name="Just J."/>
            <person name="Clarke C."/>
            <person name="Bender T."/>
            <person name="Huebert T."/>
            <person name="Mason A.S."/>
            <person name="Pires J.C."/>
            <person name="Barker G."/>
            <person name="Moore J."/>
            <person name="Walley P.G."/>
            <person name="Manoli S."/>
            <person name="Batley J."/>
            <person name="Edwards D."/>
            <person name="Nelson M.N."/>
            <person name="Wang X."/>
            <person name="Paterson A.H."/>
            <person name="King G."/>
            <person name="Bancroft I."/>
            <person name="Chalhoub B."/>
            <person name="Sharpe A.G."/>
        </authorList>
    </citation>
    <scope>NUCLEOTIDE SEQUENCE</scope>
    <source>
        <strain evidence="24 25">cv. TO1000</strain>
    </source>
</reference>
<dbReference type="PROSITE" id="PS00107">
    <property type="entry name" value="PROTEIN_KINASE_ATP"/>
    <property type="match status" value="1"/>
</dbReference>
<evidence type="ECO:0000256" key="19">
    <source>
        <dbReference type="ARBA" id="ARBA00048679"/>
    </source>
</evidence>
<dbReference type="InterPro" id="IPR000719">
    <property type="entry name" value="Prot_kinase_dom"/>
</dbReference>
<dbReference type="InterPro" id="IPR013320">
    <property type="entry name" value="ConA-like_dom_sf"/>
</dbReference>
<evidence type="ECO:0000256" key="21">
    <source>
        <dbReference type="SAM" id="Phobius"/>
    </source>
</evidence>
<evidence type="ECO:0000259" key="23">
    <source>
        <dbReference type="PROSITE" id="PS50011"/>
    </source>
</evidence>
<dbReference type="InterPro" id="IPR001220">
    <property type="entry name" value="Legume_lectin_dom"/>
</dbReference>
<evidence type="ECO:0000256" key="8">
    <source>
        <dbReference type="ARBA" id="ARBA00022692"/>
    </source>
</evidence>
<feature type="transmembrane region" description="Helical" evidence="21">
    <location>
        <begin position="263"/>
        <end position="286"/>
    </location>
</feature>
<dbReference type="PROSITE" id="PS00307">
    <property type="entry name" value="LECTIN_LEGUME_BETA"/>
    <property type="match status" value="1"/>
</dbReference>
<evidence type="ECO:0000256" key="9">
    <source>
        <dbReference type="ARBA" id="ARBA00022729"/>
    </source>
</evidence>
<evidence type="ECO:0000256" key="22">
    <source>
        <dbReference type="SAM" id="SignalP"/>
    </source>
</evidence>
<dbReference type="InterPro" id="IPR011009">
    <property type="entry name" value="Kinase-like_dom_sf"/>
</dbReference>
<evidence type="ECO:0000256" key="5">
    <source>
        <dbReference type="ARBA" id="ARBA00022475"/>
    </source>
</evidence>
<protein>
    <recommendedName>
        <fullName evidence="4">non-specific serine/threonine protein kinase</fullName>
        <ecNumber evidence="4">2.7.11.1</ecNumber>
    </recommendedName>
</protein>
<dbReference type="FunFam" id="1.10.510.10:FF:000240">
    <property type="entry name" value="Lectin-domain containing receptor kinase A4.3"/>
    <property type="match status" value="1"/>
</dbReference>
<name>A0A0D3AL37_BRAOL</name>
<evidence type="ECO:0000256" key="17">
    <source>
        <dbReference type="ARBA" id="ARBA00023180"/>
    </source>
</evidence>
<dbReference type="CDD" id="cd06899">
    <property type="entry name" value="lectin_legume_LecRK_Arcelin_ConA"/>
    <property type="match status" value="1"/>
</dbReference>
<comment type="subcellular location">
    <subcellularLocation>
        <location evidence="1">Cell membrane</location>
        <topology evidence="1">Single-pass type I membrane protein</topology>
    </subcellularLocation>
</comment>
<dbReference type="Proteomes" id="UP000032141">
    <property type="component" value="Chromosome C2"/>
</dbReference>
<evidence type="ECO:0000256" key="6">
    <source>
        <dbReference type="ARBA" id="ARBA00022527"/>
    </source>
</evidence>
<dbReference type="HOGENOM" id="CLU_000288_62_3_1"/>
<dbReference type="InterPro" id="IPR017441">
    <property type="entry name" value="Protein_kinase_ATP_BS"/>
</dbReference>
<keyword evidence="10" id="KW-0430">Lectin</keyword>
<dbReference type="Gene3D" id="2.60.120.200">
    <property type="match status" value="1"/>
</dbReference>
<dbReference type="Gene3D" id="3.30.200.20">
    <property type="entry name" value="Phosphorylase Kinase, domain 1"/>
    <property type="match status" value="1"/>
</dbReference>
<evidence type="ECO:0000313" key="25">
    <source>
        <dbReference type="Proteomes" id="UP000032141"/>
    </source>
</evidence>
<dbReference type="AlphaFoldDB" id="A0A0D3AL37"/>
<keyword evidence="16" id="KW-0675">Receptor</keyword>
<evidence type="ECO:0000256" key="2">
    <source>
        <dbReference type="ARBA" id="ARBA00008536"/>
    </source>
</evidence>
<keyword evidence="8 21" id="KW-0812">Transmembrane</keyword>
<comment type="catalytic activity">
    <reaction evidence="18">
        <text>L-threonyl-[protein] + ATP = O-phospho-L-threonyl-[protein] + ADP + H(+)</text>
        <dbReference type="Rhea" id="RHEA:46608"/>
        <dbReference type="Rhea" id="RHEA-COMP:11060"/>
        <dbReference type="Rhea" id="RHEA-COMP:11605"/>
        <dbReference type="ChEBI" id="CHEBI:15378"/>
        <dbReference type="ChEBI" id="CHEBI:30013"/>
        <dbReference type="ChEBI" id="CHEBI:30616"/>
        <dbReference type="ChEBI" id="CHEBI:61977"/>
        <dbReference type="ChEBI" id="CHEBI:456216"/>
        <dbReference type="EC" id="2.7.11.1"/>
    </reaction>
</comment>
<keyword evidence="15 21" id="KW-0472">Membrane</keyword>
<dbReference type="InterPro" id="IPR001245">
    <property type="entry name" value="Ser-Thr/Tyr_kinase_cat_dom"/>
</dbReference>
<dbReference type="Gramene" id="Bo2g027120.1">
    <property type="protein sequence ID" value="Bo2g027120.1"/>
    <property type="gene ID" value="Bo2g027120"/>
</dbReference>
<reference evidence="24" key="2">
    <citation type="submission" date="2015-03" db="UniProtKB">
        <authorList>
            <consortium name="EnsemblPlants"/>
        </authorList>
    </citation>
    <scope>IDENTIFICATION</scope>
</reference>
<keyword evidence="5" id="KW-1003">Cell membrane</keyword>
<keyword evidence="9 22" id="KW-0732">Signal</keyword>
<dbReference type="EC" id="2.7.11.1" evidence="4"/>
<keyword evidence="17" id="KW-0325">Glycoprotein</keyword>
<comment type="catalytic activity">
    <reaction evidence="19">
        <text>L-seryl-[protein] + ATP = O-phospho-L-seryl-[protein] + ADP + H(+)</text>
        <dbReference type="Rhea" id="RHEA:17989"/>
        <dbReference type="Rhea" id="RHEA-COMP:9863"/>
        <dbReference type="Rhea" id="RHEA-COMP:11604"/>
        <dbReference type="ChEBI" id="CHEBI:15378"/>
        <dbReference type="ChEBI" id="CHEBI:29999"/>
        <dbReference type="ChEBI" id="CHEBI:30616"/>
        <dbReference type="ChEBI" id="CHEBI:83421"/>
        <dbReference type="ChEBI" id="CHEBI:456216"/>
        <dbReference type="EC" id="2.7.11.1"/>
    </reaction>
</comment>
<feature type="chain" id="PRO_5002256805" description="non-specific serine/threonine protein kinase" evidence="22">
    <location>
        <begin position="26"/>
        <end position="618"/>
    </location>
</feature>
<dbReference type="Pfam" id="PF07714">
    <property type="entry name" value="PK_Tyr_Ser-Thr"/>
    <property type="match status" value="1"/>
</dbReference>
<dbReference type="PANTHER" id="PTHR27007">
    <property type="match status" value="1"/>
</dbReference>
<keyword evidence="13 20" id="KW-0067">ATP-binding</keyword>
<keyword evidence="6" id="KW-0723">Serine/threonine-protein kinase</keyword>
<evidence type="ECO:0000256" key="15">
    <source>
        <dbReference type="ARBA" id="ARBA00023136"/>
    </source>
</evidence>
<keyword evidence="25" id="KW-1185">Reference proteome</keyword>
<accession>A0A0D3AL37</accession>
<evidence type="ECO:0000256" key="20">
    <source>
        <dbReference type="PROSITE-ProRule" id="PRU10141"/>
    </source>
</evidence>
<dbReference type="Gene3D" id="1.10.510.10">
    <property type="entry name" value="Transferase(Phosphotransferase) domain 1"/>
    <property type="match status" value="1"/>
</dbReference>
<comment type="similarity">
    <text evidence="2">In the N-terminal section; belongs to the leguminous lectin family.</text>
</comment>
<keyword evidence="11 20" id="KW-0547">Nucleotide-binding</keyword>
<dbReference type="EnsemblPlants" id="Bo2g027120.1">
    <property type="protein sequence ID" value="Bo2g027120.1"/>
    <property type="gene ID" value="Bo2g027120"/>
</dbReference>
<dbReference type="InterPro" id="IPR019825">
    <property type="entry name" value="Lectin_legB_Mn/Ca_BS"/>
</dbReference>
<keyword evidence="12" id="KW-0418">Kinase</keyword>
<dbReference type="InterPro" id="IPR050528">
    <property type="entry name" value="L-type_Lectin-RKs"/>
</dbReference>
<evidence type="ECO:0000256" key="4">
    <source>
        <dbReference type="ARBA" id="ARBA00012513"/>
    </source>
</evidence>
<evidence type="ECO:0000256" key="18">
    <source>
        <dbReference type="ARBA" id="ARBA00047899"/>
    </source>
</evidence>
<evidence type="ECO:0000256" key="3">
    <source>
        <dbReference type="ARBA" id="ARBA00010217"/>
    </source>
</evidence>
<evidence type="ECO:0000313" key="24">
    <source>
        <dbReference type="EnsemblPlants" id="Bo2g027120.1"/>
    </source>
</evidence>
<dbReference type="GO" id="GO:0030246">
    <property type="term" value="F:carbohydrate binding"/>
    <property type="evidence" value="ECO:0007669"/>
    <property type="project" value="UniProtKB-KW"/>
</dbReference>
<evidence type="ECO:0000256" key="10">
    <source>
        <dbReference type="ARBA" id="ARBA00022734"/>
    </source>
</evidence>
<dbReference type="SUPFAM" id="SSF49899">
    <property type="entry name" value="Concanavalin A-like lectins/glucanases"/>
    <property type="match status" value="1"/>
</dbReference>
<dbReference type="GO" id="GO:0005524">
    <property type="term" value="F:ATP binding"/>
    <property type="evidence" value="ECO:0007669"/>
    <property type="project" value="UniProtKB-UniRule"/>
</dbReference>
<evidence type="ECO:0000256" key="1">
    <source>
        <dbReference type="ARBA" id="ARBA00004251"/>
    </source>
</evidence>
<proteinExistence type="inferred from homology"/>